<keyword evidence="5 6" id="KW-0472">Membrane</keyword>
<feature type="transmembrane region" description="Helical" evidence="6">
    <location>
        <begin position="297"/>
        <end position="320"/>
    </location>
</feature>
<evidence type="ECO:0000313" key="8">
    <source>
        <dbReference type="Proteomes" id="UP001595711"/>
    </source>
</evidence>
<comment type="caution">
    <text evidence="7">The sequence shown here is derived from an EMBL/GenBank/DDBJ whole genome shotgun (WGS) entry which is preliminary data.</text>
</comment>
<evidence type="ECO:0000256" key="6">
    <source>
        <dbReference type="SAM" id="Phobius"/>
    </source>
</evidence>
<dbReference type="CDD" id="cd06581">
    <property type="entry name" value="TM_PBP1_LivM_like"/>
    <property type="match status" value="1"/>
</dbReference>
<feature type="transmembrane region" description="Helical" evidence="6">
    <location>
        <begin position="101"/>
        <end position="118"/>
    </location>
</feature>
<organism evidence="7 8">
    <name type="scientific">Ferrovibrio xuzhouensis</name>
    <dbReference type="NCBI Taxonomy" id="1576914"/>
    <lineage>
        <taxon>Bacteria</taxon>
        <taxon>Pseudomonadati</taxon>
        <taxon>Pseudomonadota</taxon>
        <taxon>Alphaproteobacteria</taxon>
        <taxon>Rhodospirillales</taxon>
        <taxon>Rhodospirillaceae</taxon>
        <taxon>Ferrovibrio</taxon>
    </lineage>
</organism>
<dbReference type="InterPro" id="IPR043428">
    <property type="entry name" value="LivM-like"/>
</dbReference>
<protein>
    <submittedName>
        <fullName evidence="7">Branched-chain amino acid ABC transporter permease</fullName>
    </submittedName>
</protein>
<feature type="transmembrane region" description="Helical" evidence="6">
    <location>
        <begin position="125"/>
        <end position="142"/>
    </location>
</feature>
<evidence type="ECO:0000256" key="3">
    <source>
        <dbReference type="ARBA" id="ARBA00022692"/>
    </source>
</evidence>
<evidence type="ECO:0000256" key="1">
    <source>
        <dbReference type="ARBA" id="ARBA00004651"/>
    </source>
</evidence>
<dbReference type="PANTHER" id="PTHR30482:SF17">
    <property type="entry name" value="ABC TRANSPORTER ATP-BINDING PROTEIN"/>
    <property type="match status" value="1"/>
</dbReference>
<feature type="transmembrane region" description="Helical" evidence="6">
    <location>
        <begin position="219"/>
        <end position="240"/>
    </location>
</feature>
<feature type="transmembrane region" description="Helical" evidence="6">
    <location>
        <begin position="174"/>
        <end position="193"/>
    </location>
</feature>
<dbReference type="InterPro" id="IPR001851">
    <property type="entry name" value="ABC_transp_permease"/>
</dbReference>
<comment type="subcellular location">
    <subcellularLocation>
        <location evidence="1">Cell membrane</location>
        <topology evidence="1">Multi-pass membrane protein</topology>
    </subcellularLocation>
</comment>
<keyword evidence="8" id="KW-1185">Reference proteome</keyword>
<feature type="transmembrane region" description="Helical" evidence="6">
    <location>
        <begin position="349"/>
        <end position="368"/>
    </location>
</feature>
<accession>A0ABV7VKT9</accession>
<evidence type="ECO:0000256" key="4">
    <source>
        <dbReference type="ARBA" id="ARBA00022989"/>
    </source>
</evidence>
<dbReference type="RefSeq" id="WP_379729230.1">
    <property type="nucleotide sequence ID" value="NZ_JBHRYJ010000005.1"/>
</dbReference>
<keyword evidence="2" id="KW-1003">Cell membrane</keyword>
<dbReference type="Pfam" id="PF02653">
    <property type="entry name" value="BPD_transp_2"/>
    <property type="match status" value="1"/>
</dbReference>
<evidence type="ECO:0000256" key="2">
    <source>
        <dbReference type="ARBA" id="ARBA00022475"/>
    </source>
</evidence>
<gene>
    <name evidence="7" type="ORF">ACFOOQ_19045</name>
</gene>
<dbReference type="EMBL" id="JBHRYJ010000005">
    <property type="protein sequence ID" value="MFC3677657.1"/>
    <property type="molecule type" value="Genomic_DNA"/>
</dbReference>
<sequence>MSSPASSASPRARSWPVTTIVGLALLAALALVPAYAAAFDDPFMLTLFTRIVIMAIAAVSLNLILGYGGLVSFGHAAYIGVGGYTVGIMAASGVTNGWLQWPLAILMSGIVALLIGLLSLRTRGIFFIMITLALAQLIYYLGNGAYAYGGDDGLTILQRSQFSGLIDLTSRPSLYWLCWVLLAAVLYLSHRIINSRFGMVIRGARSNDRRMATLGYPVFRYRLTAFVIAGMICGLAGVLTATNTDFISPAMMHWTRSGDLIVMVVLGGMGNLFGPLFGSVIFLLLEEILSGWTEYWKIVFGPILLLVVIFARGGIAGAMLRGSSGTLLAGAATLYLIYGVHLIYEDAWLVPTLLLLGAGGVVLLLWRYGTGGHVQTGGDHA</sequence>
<dbReference type="Proteomes" id="UP001595711">
    <property type="component" value="Unassembled WGS sequence"/>
</dbReference>
<feature type="transmembrane region" description="Helical" evidence="6">
    <location>
        <begin position="46"/>
        <end position="65"/>
    </location>
</feature>
<keyword evidence="4 6" id="KW-1133">Transmembrane helix</keyword>
<evidence type="ECO:0000256" key="5">
    <source>
        <dbReference type="ARBA" id="ARBA00023136"/>
    </source>
</evidence>
<feature type="transmembrane region" description="Helical" evidence="6">
    <location>
        <begin position="260"/>
        <end position="285"/>
    </location>
</feature>
<keyword evidence="3 6" id="KW-0812">Transmembrane</keyword>
<evidence type="ECO:0000313" key="7">
    <source>
        <dbReference type="EMBL" id="MFC3677657.1"/>
    </source>
</evidence>
<name>A0ABV7VKT9_9PROT</name>
<reference evidence="8" key="1">
    <citation type="journal article" date="2019" name="Int. J. Syst. Evol. Microbiol.">
        <title>The Global Catalogue of Microorganisms (GCM) 10K type strain sequencing project: providing services to taxonomists for standard genome sequencing and annotation.</title>
        <authorList>
            <consortium name="The Broad Institute Genomics Platform"/>
            <consortium name="The Broad Institute Genome Sequencing Center for Infectious Disease"/>
            <person name="Wu L."/>
            <person name="Ma J."/>
        </authorList>
    </citation>
    <scope>NUCLEOTIDE SEQUENCE [LARGE SCALE GENOMIC DNA]</scope>
    <source>
        <strain evidence="8">KCTC 42182</strain>
    </source>
</reference>
<dbReference type="PANTHER" id="PTHR30482">
    <property type="entry name" value="HIGH-AFFINITY BRANCHED-CHAIN AMINO ACID TRANSPORT SYSTEM PERMEASE"/>
    <property type="match status" value="1"/>
</dbReference>
<proteinExistence type="predicted"/>
<feature type="transmembrane region" description="Helical" evidence="6">
    <location>
        <begin position="326"/>
        <end position="344"/>
    </location>
</feature>
<feature type="transmembrane region" description="Helical" evidence="6">
    <location>
        <begin position="77"/>
        <end position="95"/>
    </location>
</feature>